<dbReference type="EMBL" id="BLIY01000024">
    <property type="protein sequence ID" value="GFE55829.1"/>
    <property type="molecule type" value="Genomic_DNA"/>
</dbReference>
<dbReference type="PANTHER" id="PTHR15885:SF1">
    <property type="entry name" value="COILED-COIL DOMAIN-CONTAINING PROTEIN 174"/>
    <property type="match status" value="1"/>
</dbReference>
<evidence type="ECO:0000256" key="2">
    <source>
        <dbReference type="SAM" id="MobiDB-lite"/>
    </source>
</evidence>
<dbReference type="PANTHER" id="PTHR15885">
    <property type="entry name" value="COILED-COIL DOMAIN-CONTAINING PROTEIN 174"/>
    <property type="match status" value="1"/>
</dbReference>
<keyword evidence="4" id="KW-1185">Reference proteome</keyword>
<gene>
    <name evidence="3" type="ORF">BaOVIS_032330</name>
</gene>
<dbReference type="Proteomes" id="UP001057455">
    <property type="component" value="Unassembled WGS sequence"/>
</dbReference>
<evidence type="ECO:0000313" key="3">
    <source>
        <dbReference type="EMBL" id="GFE55829.1"/>
    </source>
</evidence>
<sequence>MSYGWLSESTIAPRKGRSLQVPKGSISVLHRLIQKHTADSNSSSKKSTKAKKDPFEKRNPGVELRNRVDRASKSTTCSRVRQRLEAKSRLYDAMLEGRVSSDIDNSESLVDFSAKRELDNAVCTLEHDSGTILMPKGDCKSIVVIIDLLTGPSSPESVANLESLDAVSAFSDEDA</sequence>
<feature type="compositionally biased region" description="Basic and acidic residues" evidence="2">
    <location>
        <begin position="50"/>
        <end position="72"/>
    </location>
</feature>
<dbReference type="AlphaFoldDB" id="A0A9W5WWE1"/>
<evidence type="ECO:0000313" key="4">
    <source>
        <dbReference type="Proteomes" id="UP001057455"/>
    </source>
</evidence>
<organism evidence="3 4">
    <name type="scientific">Babesia ovis</name>
    <dbReference type="NCBI Taxonomy" id="5869"/>
    <lineage>
        <taxon>Eukaryota</taxon>
        <taxon>Sar</taxon>
        <taxon>Alveolata</taxon>
        <taxon>Apicomplexa</taxon>
        <taxon>Aconoidasida</taxon>
        <taxon>Piroplasmida</taxon>
        <taxon>Babesiidae</taxon>
        <taxon>Babesia</taxon>
    </lineage>
</organism>
<dbReference type="InterPro" id="IPR025066">
    <property type="entry name" value="CCDC174-like"/>
</dbReference>
<feature type="region of interest" description="Disordered" evidence="2">
    <location>
        <begin position="35"/>
        <end position="74"/>
    </location>
</feature>
<dbReference type="GO" id="GO:0005634">
    <property type="term" value="C:nucleus"/>
    <property type="evidence" value="ECO:0007669"/>
    <property type="project" value="TreeGrafter"/>
</dbReference>
<accession>A0A9W5WWE1</accession>
<keyword evidence="1" id="KW-0175">Coiled coil</keyword>
<protein>
    <submittedName>
        <fullName evidence="3">ABC transporter, putative</fullName>
    </submittedName>
</protein>
<reference evidence="3" key="1">
    <citation type="submission" date="2019-12" db="EMBL/GenBank/DDBJ databases">
        <title>Genome sequence of Babesia ovis.</title>
        <authorList>
            <person name="Yamagishi J."/>
            <person name="Sevinc F."/>
            <person name="Xuan X."/>
        </authorList>
    </citation>
    <scope>NUCLEOTIDE SEQUENCE</scope>
    <source>
        <strain evidence="3">Selcuk</strain>
    </source>
</reference>
<evidence type="ECO:0000256" key="1">
    <source>
        <dbReference type="ARBA" id="ARBA00023054"/>
    </source>
</evidence>
<proteinExistence type="predicted"/>
<name>A0A9W5WWE1_BABOV</name>
<comment type="caution">
    <text evidence="3">The sequence shown here is derived from an EMBL/GenBank/DDBJ whole genome shotgun (WGS) entry which is preliminary data.</text>
</comment>
<dbReference type="OrthoDB" id="366276at2759"/>